<dbReference type="SUPFAM" id="SSF46689">
    <property type="entry name" value="Homeodomain-like"/>
    <property type="match status" value="1"/>
</dbReference>
<dbReference type="GO" id="GO:0000976">
    <property type="term" value="F:transcription cis-regulatory region binding"/>
    <property type="evidence" value="ECO:0007669"/>
    <property type="project" value="TreeGrafter"/>
</dbReference>
<gene>
    <name evidence="4" type="ORF">HGA05_04710</name>
</gene>
<evidence type="ECO:0000259" key="3">
    <source>
        <dbReference type="PROSITE" id="PS50977"/>
    </source>
</evidence>
<reference evidence="4 5" key="1">
    <citation type="submission" date="2020-04" db="EMBL/GenBank/DDBJ databases">
        <title>MicrobeNet Type strains.</title>
        <authorList>
            <person name="Nicholson A.C."/>
        </authorList>
    </citation>
    <scope>NUCLEOTIDE SEQUENCE [LARGE SCALE GENOMIC DNA]</scope>
    <source>
        <strain evidence="4 5">ATCC BAA-14</strain>
    </source>
</reference>
<dbReference type="PANTHER" id="PTHR30055">
    <property type="entry name" value="HTH-TYPE TRANSCRIPTIONAL REGULATOR RUTR"/>
    <property type="match status" value="1"/>
</dbReference>
<dbReference type="PRINTS" id="PR00455">
    <property type="entry name" value="HTHTETR"/>
</dbReference>
<evidence type="ECO:0000256" key="2">
    <source>
        <dbReference type="PROSITE-ProRule" id="PRU00335"/>
    </source>
</evidence>
<dbReference type="Proteomes" id="UP000563898">
    <property type="component" value="Unassembled WGS sequence"/>
</dbReference>
<dbReference type="Gene3D" id="1.10.357.10">
    <property type="entry name" value="Tetracycline Repressor, domain 2"/>
    <property type="match status" value="1"/>
</dbReference>
<evidence type="ECO:0000313" key="5">
    <source>
        <dbReference type="Proteomes" id="UP000563898"/>
    </source>
</evidence>
<dbReference type="RefSeq" id="WP_006369261.1">
    <property type="nucleotide sequence ID" value="NZ_CP085887.1"/>
</dbReference>
<dbReference type="Pfam" id="PF14246">
    <property type="entry name" value="TetR_C_7"/>
    <property type="match status" value="1"/>
</dbReference>
<accession>A0A846WHC8</accession>
<feature type="DNA-binding region" description="H-T-H motif" evidence="2">
    <location>
        <begin position="26"/>
        <end position="45"/>
    </location>
</feature>
<organism evidence="4 5">
    <name type="scientific">Gordonia polyisoprenivorans</name>
    <dbReference type="NCBI Taxonomy" id="84595"/>
    <lineage>
        <taxon>Bacteria</taxon>
        <taxon>Bacillati</taxon>
        <taxon>Actinomycetota</taxon>
        <taxon>Actinomycetes</taxon>
        <taxon>Mycobacteriales</taxon>
        <taxon>Gordoniaceae</taxon>
        <taxon>Gordonia</taxon>
    </lineage>
</organism>
<dbReference type="PANTHER" id="PTHR30055:SF146">
    <property type="entry name" value="HTH-TYPE TRANSCRIPTIONAL DUAL REGULATOR CECR"/>
    <property type="match status" value="1"/>
</dbReference>
<dbReference type="PROSITE" id="PS50977">
    <property type="entry name" value="HTH_TETR_2"/>
    <property type="match status" value="1"/>
</dbReference>
<sequence>MRADKQRALLDGALRVFARDGYSRASITDLAAESGVSTRTIYNQYGDKESLFKAVILDSATRVAELQIATADRLLGRIVEPEADLIAFGRQWSTTDPAVETHFAMVRQINADAAHIAPETLRAWRDAGPLRVRHAIAEHLRRHADAGMFAIDDAEIAALQLIMLTAGSVQELPAVRGRGDPDTVIRAGVRTFLAAYAARPPGETQT</sequence>
<feature type="domain" description="HTH tetR-type" evidence="3">
    <location>
        <begin position="3"/>
        <end position="63"/>
    </location>
</feature>
<dbReference type="EMBL" id="JAAXPC010000002">
    <property type="protein sequence ID" value="NKY00868.1"/>
    <property type="molecule type" value="Genomic_DNA"/>
</dbReference>
<dbReference type="InterPro" id="IPR050109">
    <property type="entry name" value="HTH-type_TetR-like_transc_reg"/>
</dbReference>
<dbReference type="Pfam" id="PF00440">
    <property type="entry name" value="TetR_N"/>
    <property type="match status" value="1"/>
</dbReference>
<dbReference type="AlphaFoldDB" id="A0A846WHC8"/>
<comment type="caution">
    <text evidence="4">The sequence shown here is derived from an EMBL/GenBank/DDBJ whole genome shotgun (WGS) entry which is preliminary data.</text>
</comment>
<name>A0A846WHC8_9ACTN</name>
<dbReference type="InterPro" id="IPR009057">
    <property type="entry name" value="Homeodomain-like_sf"/>
</dbReference>
<proteinExistence type="predicted"/>
<keyword evidence="1 2" id="KW-0238">DNA-binding</keyword>
<dbReference type="GO" id="GO:0003700">
    <property type="term" value="F:DNA-binding transcription factor activity"/>
    <property type="evidence" value="ECO:0007669"/>
    <property type="project" value="TreeGrafter"/>
</dbReference>
<protein>
    <submittedName>
        <fullName evidence="4">TetR/AcrR family transcriptional regulator</fullName>
    </submittedName>
</protein>
<evidence type="ECO:0000313" key="4">
    <source>
        <dbReference type="EMBL" id="NKY00868.1"/>
    </source>
</evidence>
<dbReference type="InterPro" id="IPR039536">
    <property type="entry name" value="TetR_C_Proteobacteria"/>
</dbReference>
<dbReference type="InterPro" id="IPR001647">
    <property type="entry name" value="HTH_TetR"/>
</dbReference>
<evidence type="ECO:0000256" key="1">
    <source>
        <dbReference type="ARBA" id="ARBA00023125"/>
    </source>
</evidence>